<dbReference type="EMBL" id="JAAABM010000005">
    <property type="protein sequence ID" value="KAF7677474.1"/>
    <property type="molecule type" value="Genomic_DNA"/>
</dbReference>
<proteinExistence type="predicted"/>
<protein>
    <submittedName>
        <fullName evidence="1">Uncharacterized protein</fullName>
    </submittedName>
</protein>
<gene>
    <name evidence="1" type="ORF">GT037_004333</name>
</gene>
<name>A0A8H7B9A9_9PLEO</name>
<dbReference type="AlphaFoldDB" id="A0A8H7B9A9"/>
<sequence length="92" mass="9919">MSTAVGARAGGVRSRHDFALAILNRLAGVYTTLKACAQQAKKISLTHHDWREDSGDALMVDSKRPDLQGLLVRQNLMQKASSSPSPPPSVVH</sequence>
<organism evidence="1 2">
    <name type="scientific">Alternaria burnsii</name>
    <dbReference type="NCBI Taxonomy" id="1187904"/>
    <lineage>
        <taxon>Eukaryota</taxon>
        <taxon>Fungi</taxon>
        <taxon>Dikarya</taxon>
        <taxon>Ascomycota</taxon>
        <taxon>Pezizomycotina</taxon>
        <taxon>Dothideomycetes</taxon>
        <taxon>Pleosporomycetidae</taxon>
        <taxon>Pleosporales</taxon>
        <taxon>Pleosporineae</taxon>
        <taxon>Pleosporaceae</taxon>
        <taxon>Alternaria</taxon>
        <taxon>Alternaria sect. Alternaria</taxon>
    </lineage>
</organism>
<keyword evidence="2" id="KW-1185">Reference proteome</keyword>
<reference evidence="1" key="1">
    <citation type="submission" date="2020-01" db="EMBL/GenBank/DDBJ databases">
        <authorList>
            <person name="Feng Z.H.Z."/>
        </authorList>
    </citation>
    <scope>NUCLEOTIDE SEQUENCE</scope>
    <source>
        <strain evidence="1">CBS107.38</strain>
    </source>
</reference>
<dbReference type="RefSeq" id="XP_038787652.1">
    <property type="nucleotide sequence ID" value="XM_038929380.1"/>
</dbReference>
<reference evidence="1" key="2">
    <citation type="submission" date="2020-08" db="EMBL/GenBank/DDBJ databases">
        <title>Draft Genome Sequence of Cumin Blight Pathogen Alternaria burnsii.</title>
        <authorList>
            <person name="Feng Z."/>
        </authorList>
    </citation>
    <scope>NUCLEOTIDE SEQUENCE</scope>
    <source>
        <strain evidence="1">CBS107.38</strain>
    </source>
</reference>
<dbReference type="Proteomes" id="UP000596902">
    <property type="component" value="Unassembled WGS sequence"/>
</dbReference>
<dbReference type="GeneID" id="62202558"/>
<comment type="caution">
    <text evidence="1">The sequence shown here is derived from an EMBL/GenBank/DDBJ whole genome shotgun (WGS) entry which is preliminary data.</text>
</comment>
<evidence type="ECO:0000313" key="1">
    <source>
        <dbReference type="EMBL" id="KAF7677474.1"/>
    </source>
</evidence>
<accession>A0A8H7B9A9</accession>
<evidence type="ECO:0000313" key="2">
    <source>
        <dbReference type="Proteomes" id="UP000596902"/>
    </source>
</evidence>